<protein>
    <submittedName>
        <fullName evidence="5">Hydrolase</fullName>
    </submittedName>
</protein>
<evidence type="ECO:0000256" key="1">
    <source>
        <dbReference type="ARBA" id="ARBA00022723"/>
    </source>
</evidence>
<feature type="binding site" evidence="3">
    <location>
        <position position="242"/>
    </location>
    <ligand>
        <name>a divalent metal cation</name>
        <dbReference type="ChEBI" id="CHEBI:60240"/>
        <label>1</label>
    </ligand>
</feature>
<evidence type="ECO:0000313" key="6">
    <source>
        <dbReference type="Proteomes" id="UP000032250"/>
    </source>
</evidence>
<comment type="caution">
    <text evidence="5">The sequence shown here is derived from an EMBL/GenBank/DDBJ whole genome shotgun (WGS) entry which is preliminary data.</text>
</comment>
<dbReference type="PANTHER" id="PTHR10819">
    <property type="entry name" value="PHOSPHOTRIESTERASE-RELATED"/>
    <property type="match status" value="1"/>
</dbReference>
<dbReference type="SUPFAM" id="SSF51556">
    <property type="entry name" value="Metallo-dependent hydrolases"/>
    <property type="match status" value="1"/>
</dbReference>
<dbReference type="InterPro" id="IPR001559">
    <property type="entry name" value="Phosphotriesterase"/>
</dbReference>
<dbReference type="Gene3D" id="3.20.20.140">
    <property type="entry name" value="Metal-dependent hydrolases"/>
    <property type="match status" value="1"/>
</dbReference>
<organism evidence="5 6">
    <name type="scientific">Clostridium botulinum B2 450</name>
    <dbReference type="NCBI Taxonomy" id="1379739"/>
    <lineage>
        <taxon>Bacteria</taxon>
        <taxon>Bacillati</taxon>
        <taxon>Bacillota</taxon>
        <taxon>Clostridia</taxon>
        <taxon>Eubacteriales</taxon>
        <taxon>Clostridiaceae</taxon>
        <taxon>Clostridium</taxon>
    </lineage>
</organism>
<keyword evidence="1 3" id="KW-0479">Metal-binding</keyword>
<sequence>MKLKDGMTFSHEHVTIDLSGVKKTDDCNVNCFDETKAEFKELKSKNVNNIIDLTNRGMGRNIEYILRMEEETGMNILCSTGYYKEPFLPKEVYDLSEVELSKIMIKEITSGIENTGVRPDIIGEIGTSKNTMTELEKKVFQASSRAHIDTGKPIVTHTTLGTFGLEQVELFKSYGVNLDKVIISHVDLTGDLDYILRLIDKGVNVAFDTIGKENYQPDHLRSNMLKEICNRGLSQRVLLSMDITRKSNLKTRGGIGYSYLIDNFIPRLKKEGLDSKEIDNMTRDNIKRIL</sequence>
<evidence type="ECO:0000313" key="5">
    <source>
        <dbReference type="EMBL" id="KIS23995.1"/>
    </source>
</evidence>
<feature type="binding site" evidence="3">
    <location>
        <position position="185"/>
    </location>
    <ligand>
        <name>a divalent metal cation</name>
        <dbReference type="ChEBI" id="CHEBI:60240"/>
        <label>2</label>
    </ligand>
</feature>
<dbReference type="InterPro" id="IPR032466">
    <property type="entry name" value="Metal_Hydrolase"/>
</dbReference>
<evidence type="ECO:0000256" key="4">
    <source>
        <dbReference type="PROSITE-ProRule" id="PRU00679"/>
    </source>
</evidence>
<dbReference type="PATRIC" id="fig|1379739.3.peg.2462"/>
<dbReference type="HOGENOM" id="CLU_054760_1_1_9"/>
<reference evidence="5 6" key="1">
    <citation type="submission" date="2014-06" db="EMBL/GenBank/DDBJ databases">
        <title>Genome characterization of distinct group I Clostridium botulinum lineages.</title>
        <authorList>
            <person name="Giordani F."/>
            <person name="Anselmo A."/>
            <person name="Fillo S."/>
            <person name="Palozzi A.M."/>
            <person name="Fortunato A."/>
            <person name="Gentile B."/>
            <person name="Ciammaruconi A."/>
            <person name="Anniballi F."/>
            <person name="De Medici D."/>
            <person name="Lista F."/>
        </authorList>
    </citation>
    <scope>NUCLEOTIDE SEQUENCE [LARGE SCALE GENOMIC DNA]</scope>
    <source>
        <strain evidence="5 6">B2 450</strain>
    </source>
</reference>
<accession>A0A0D1BUJ0</accession>
<name>A0A0D1BUJ0_CLOBO</name>
<comment type="caution">
    <text evidence="4">Lacks conserved residue(s) required for the propagation of feature annotation.</text>
</comment>
<dbReference type="OrthoDB" id="105927at2"/>
<proteinExistence type="inferred from homology"/>
<gene>
    <name evidence="5" type="ORF">N495_10475</name>
</gene>
<dbReference type="GO" id="GO:0008270">
    <property type="term" value="F:zinc ion binding"/>
    <property type="evidence" value="ECO:0007669"/>
    <property type="project" value="InterPro"/>
</dbReference>
<dbReference type="Pfam" id="PF02126">
    <property type="entry name" value="PTE"/>
    <property type="match status" value="1"/>
</dbReference>
<feature type="binding site" evidence="3">
    <location>
        <position position="11"/>
    </location>
    <ligand>
        <name>a divalent metal cation</name>
        <dbReference type="ChEBI" id="CHEBI:60240"/>
        <label>1</label>
    </ligand>
</feature>
<feature type="binding site" evidence="3">
    <location>
        <position position="124"/>
    </location>
    <ligand>
        <name>a divalent metal cation</name>
        <dbReference type="ChEBI" id="CHEBI:60240"/>
        <label>2</label>
    </ligand>
</feature>
<dbReference type="PIRSF" id="PIRSF016839">
    <property type="entry name" value="PhP"/>
    <property type="match status" value="1"/>
</dbReference>
<dbReference type="PROSITE" id="PS51347">
    <property type="entry name" value="PHOSPHOTRIESTERASE_2"/>
    <property type="match status" value="1"/>
</dbReference>
<feature type="binding site" evidence="3">
    <location>
        <position position="157"/>
    </location>
    <ligand>
        <name>a divalent metal cation</name>
        <dbReference type="ChEBI" id="CHEBI:60240"/>
        <label>2</label>
    </ligand>
</feature>
<dbReference type="RefSeq" id="WP_043031994.1">
    <property type="nucleotide sequence ID" value="NZ_JXSU01000007.1"/>
</dbReference>
<feature type="binding site" evidence="3">
    <location>
        <position position="13"/>
    </location>
    <ligand>
        <name>a divalent metal cation</name>
        <dbReference type="ChEBI" id="CHEBI:60240"/>
        <label>1</label>
    </ligand>
</feature>
<dbReference type="EMBL" id="JXSU01000007">
    <property type="protein sequence ID" value="KIS23995.1"/>
    <property type="molecule type" value="Genomic_DNA"/>
</dbReference>
<comment type="similarity">
    <text evidence="4">Belongs to the metallo-dependent hydrolases superfamily. Phosphotriesterase family.</text>
</comment>
<dbReference type="PANTHER" id="PTHR10819:SF3">
    <property type="entry name" value="PHOSPHOTRIESTERASE-RELATED PROTEIN"/>
    <property type="match status" value="1"/>
</dbReference>
<evidence type="ECO:0000256" key="2">
    <source>
        <dbReference type="ARBA" id="ARBA00022801"/>
    </source>
</evidence>
<dbReference type="AlphaFoldDB" id="A0A0D1BUJ0"/>
<comment type="cofactor">
    <cofactor evidence="3">
        <name>a divalent metal cation</name>
        <dbReference type="ChEBI" id="CHEBI:60240"/>
    </cofactor>
    <text evidence="3">Binds 2 divalent metal cations per subunit.</text>
</comment>
<dbReference type="GO" id="GO:0016787">
    <property type="term" value="F:hydrolase activity"/>
    <property type="evidence" value="ECO:0007669"/>
    <property type="project" value="UniProtKB-KW"/>
</dbReference>
<feature type="binding site" evidence="3">
    <location>
        <position position="124"/>
    </location>
    <ligand>
        <name>a divalent metal cation</name>
        <dbReference type="ChEBI" id="CHEBI:60240"/>
        <label>1</label>
    </ligand>
</feature>
<evidence type="ECO:0000256" key="3">
    <source>
        <dbReference type="PIRSR" id="PIRSR601559-52"/>
    </source>
</evidence>
<keyword evidence="2 5" id="KW-0378">Hydrolase</keyword>
<dbReference type="Proteomes" id="UP000032250">
    <property type="component" value="Unassembled WGS sequence"/>
</dbReference>